<dbReference type="EMBL" id="ML976998">
    <property type="protein sequence ID" value="KAF1954483.1"/>
    <property type="molecule type" value="Genomic_DNA"/>
</dbReference>
<dbReference type="SMART" id="SM00466">
    <property type="entry name" value="SRA"/>
    <property type="match status" value="1"/>
</dbReference>
<evidence type="ECO:0000256" key="2">
    <source>
        <dbReference type="PROSITE-ProRule" id="PRU00358"/>
    </source>
</evidence>
<dbReference type="InterPro" id="IPR015947">
    <property type="entry name" value="PUA-like_sf"/>
</dbReference>
<feature type="region of interest" description="Disordered" evidence="3">
    <location>
        <begin position="1"/>
        <end position="28"/>
    </location>
</feature>
<dbReference type="Gene3D" id="2.30.280.10">
    <property type="entry name" value="SRA-YDG"/>
    <property type="match status" value="1"/>
</dbReference>
<feature type="domain" description="YDG" evidence="4">
    <location>
        <begin position="225"/>
        <end position="363"/>
    </location>
</feature>
<gene>
    <name evidence="5" type="ORF">CC80DRAFT_417430</name>
</gene>
<dbReference type="Proteomes" id="UP000800035">
    <property type="component" value="Unassembled WGS sequence"/>
</dbReference>
<dbReference type="PANTHER" id="PTHR14140">
    <property type="entry name" value="E3 UBIQUITIN-PROTEIN LIGASE UHRF-RELATED"/>
    <property type="match status" value="1"/>
</dbReference>
<evidence type="ECO:0000256" key="3">
    <source>
        <dbReference type="SAM" id="MobiDB-lite"/>
    </source>
</evidence>
<proteinExistence type="predicted"/>
<keyword evidence="6" id="KW-1185">Reference proteome</keyword>
<evidence type="ECO:0000256" key="1">
    <source>
        <dbReference type="ARBA" id="ARBA00023242"/>
    </source>
</evidence>
<dbReference type="GO" id="GO:0005634">
    <property type="term" value="C:nucleus"/>
    <property type="evidence" value="ECO:0007669"/>
    <property type="project" value="UniProtKB-SubCell"/>
</dbReference>
<dbReference type="GO" id="GO:0061630">
    <property type="term" value="F:ubiquitin protein ligase activity"/>
    <property type="evidence" value="ECO:0007669"/>
    <property type="project" value="TreeGrafter"/>
</dbReference>
<dbReference type="InterPro" id="IPR036987">
    <property type="entry name" value="SRA-YDG_sf"/>
</dbReference>
<accession>A0A6A5TNL3</accession>
<evidence type="ECO:0000259" key="4">
    <source>
        <dbReference type="PROSITE" id="PS51015"/>
    </source>
</evidence>
<comment type="subcellular location">
    <subcellularLocation>
        <location evidence="2">Nucleus</location>
    </subcellularLocation>
</comment>
<evidence type="ECO:0000313" key="6">
    <source>
        <dbReference type="Proteomes" id="UP000800035"/>
    </source>
</evidence>
<dbReference type="Pfam" id="PF02182">
    <property type="entry name" value="SAD_SRA"/>
    <property type="match status" value="1"/>
</dbReference>
<organism evidence="5 6">
    <name type="scientific">Byssothecium circinans</name>
    <dbReference type="NCBI Taxonomy" id="147558"/>
    <lineage>
        <taxon>Eukaryota</taxon>
        <taxon>Fungi</taxon>
        <taxon>Dikarya</taxon>
        <taxon>Ascomycota</taxon>
        <taxon>Pezizomycotina</taxon>
        <taxon>Dothideomycetes</taxon>
        <taxon>Pleosporomycetidae</taxon>
        <taxon>Pleosporales</taxon>
        <taxon>Massarineae</taxon>
        <taxon>Massarinaceae</taxon>
        <taxon>Byssothecium</taxon>
    </lineage>
</organism>
<protein>
    <recommendedName>
        <fullName evidence="4">YDG domain-containing protein</fullName>
    </recommendedName>
</protein>
<dbReference type="InterPro" id="IPR003105">
    <property type="entry name" value="SRA_YDG"/>
</dbReference>
<dbReference type="OrthoDB" id="2270193at2759"/>
<keyword evidence="1 2" id="KW-0539">Nucleus</keyword>
<sequence>MPLKRNRGKVVDLSQPTQSDLEDGEYYKSQTAAESPYLAKSPHLIDPAPNNKSLFIPEVPGSASDEYKPLPLPSWYTKIAPTSHGMKDLTKTRDTRKADSITALSSMKTCITNCEKATATKELPTLFEDLRNHIHKAEILLYVDRYLVRKAKMLDVEYGLPRVFASSKVAFPWDLKADAWQLYNRWYAQIFEVDLLRGIKARQGTDRNADAIDPAWPGRVKANYYGEGNLVPGQWWPTQLCAVRDGAHGTAQGGIFGEKEKGAYSVVLSGGSGLYDDEDKGTEIWYSGTEGKDSTPTENTLRLIETCKTVHNPVRVLRSHQLHKSNTYRPVVGLRYDGLYNVVEMRVVDIRKATYKFRLVRAKGQHPIRYKDDATRRPTIYEINEDEKLRKSGR</sequence>
<dbReference type="SUPFAM" id="SSF88697">
    <property type="entry name" value="PUA domain-like"/>
    <property type="match status" value="1"/>
</dbReference>
<dbReference type="GO" id="GO:0044027">
    <property type="term" value="P:negative regulation of gene expression via chromosomal CpG island methylation"/>
    <property type="evidence" value="ECO:0007669"/>
    <property type="project" value="TreeGrafter"/>
</dbReference>
<dbReference type="InterPro" id="IPR045134">
    <property type="entry name" value="UHRF1/2-like"/>
</dbReference>
<reference evidence="5" key="1">
    <citation type="journal article" date="2020" name="Stud. Mycol.">
        <title>101 Dothideomycetes genomes: a test case for predicting lifestyles and emergence of pathogens.</title>
        <authorList>
            <person name="Haridas S."/>
            <person name="Albert R."/>
            <person name="Binder M."/>
            <person name="Bloem J."/>
            <person name="Labutti K."/>
            <person name="Salamov A."/>
            <person name="Andreopoulos B."/>
            <person name="Baker S."/>
            <person name="Barry K."/>
            <person name="Bills G."/>
            <person name="Bluhm B."/>
            <person name="Cannon C."/>
            <person name="Castanera R."/>
            <person name="Culley D."/>
            <person name="Daum C."/>
            <person name="Ezra D."/>
            <person name="Gonzalez J."/>
            <person name="Henrissat B."/>
            <person name="Kuo A."/>
            <person name="Liang C."/>
            <person name="Lipzen A."/>
            <person name="Lutzoni F."/>
            <person name="Magnuson J."/>
            <person name="Mondo S."/>
            <person name="Nolan M."/>
            <person name="Ohm R."/>
            <person name="Pangilinan J."/>
            <person name="Park H.-J."/>
            <person name="Ramirez L."/>
            <person name="Alfaro M."/>
            <person name="Sun H."/>
            <person name="Tritt A."/>
            <person name="Yoshinaga Y."/>
            <person name="Zwiers L.-H."/>
            <person name="Turgeon B."/>
            <person name="Goodwin S."/>
            <person name="Spatafora J."/>
            <person name="Crous P."/>
            <person name="Grigoriev I."/>
        </authorList>
    </citation>
    <scope>NUCLEOTIDE SEQUENCE</scope>
    <source>
        <strain evidence="5">CBS 675.92</strain>
    </source>
</reference>
<evidence type="ECO:0000313" key="5">
    <source>
        <dbReference type="EMBL" id="KAF1954483.1"/>
    </source>
</evidence>
<dbReference type="PANTHER" id="PTHR14140:SF27">
    <property type="entry name" value="OS04G0289800 PROTEIN"/>
    <property type="match status" value="1"/>
</dbReference>
<dbReference type="AlphaFoldDB" id="A0A6A5TNL3"/>
<dbReference type="PROSITE" id="PS51015">
    <property type="entry name" value="YDG"/>
    <property type="match status" value="1"/>
</dbReference>
<name>A0A6A5TNL3_9PLEO</name>
<dbReference type="GO" id="GO:0016567">
    <property type="term" value="P:protein ubiquitination"/>
    <property type="evidence" value="ECO:0007669"/>
    <property type="project" value="TreeGrafter"/>
</dbReference>